<evidence type="ECO:0000313" key="10">
    <source>
        <dbReference type="EMBL" id="KAG7195444.1"/>
    </source>
</evidence>
<dbReference type="SUPFAM" id="SSF48371">
    <property type="entry name" value="ARM repeat"/>
    <property type="match status" value="1"/>
</dbReference>
<dbReference type="PANTHER" id="PTHR32170">
    <property type="entry name" value="PROTEASOME ACTIVATOR COMPLEX SUBUNIT 4"/>
    <property type="match status" value="1"/>
</dbReference>
<dbReference type="GO" id="GO:0070628">
    <property type="term" value="F:proteasome binding"/>
    <property type="evidence" value="ECO:0007669"/>
    <property type="project" value="InterPro"/>
</dbReference>
<dbReference type="GO" id="GO:0005634">
    <property type="term" value="C:nucleus"/>
    <property type="evidence" value="ECO:0007669"/>
    <property type="project" value="TreeGrafter"/>
</dbReference>
<dbReference type="InterPro" id="IPR016024">
    <property type="entry name" value="ARM-type_fold"/>
</dbReference>
<dbReference type="PANTHER" id="PTHR32170:SF3">
    <property type="entry name" value="PROTEASOME ACTIVATOR COMPLEX SUBUNIT 4"/>
    <property type="match status" value="1"/>
</dbReference>
<feature type="region of interest" description="Disordered" evidence="6">
    <location>
        <begin position="1126"/>
        <end position="1201"/>
    </location>
</feature>
<evidence type="ECO:0000313" key="11">
    <source>
        <dbReference type="Proteomes" id="UP000790833"/>
    </source>
</evidence>
<dbReference type="GO" id="GO:0006281">
    <property type="term" value="P:DNA repair"/>
    <property type="evidence" value="ECO:0007669"/>
    <property type="project" value="UniProtKB-KW"/>
</dbReference>
<dbReference type="Gene3D" id="1.10.287.2210">
    <property type="match status" value="1"/>
</dbReference>
<keyword evidence="3" id="KW-0227">DNA damage</keyword>
<feature type="domain" description="Proteasome activator complex subunit 4 C-terminal" evidence="7">
    <location>
        <begin position="2128"/>
        <end position="2215"/>
    </location>
</feature>
<keyword evidence="2" id="KW-0677">Repeat</keyword>
<feature type="domain" description="Proteasome activator Blm10 middle HEAT repeats region" evidence="8">
    <location>
        <begin position="528"/>
        <end position="1060"/>
    </location>
</feature>
<name>A0A9P7VCQ0_9ASCO</name>
<feature type="region of interest" description="Disordered" evidence="6">
    <location>
        <begin position="1"/>
        <end position="47"/>
    </location>
</feature>
<proteinExistence type="inferred from homology"/>
<protein>
    <recommendedName>
        <fullName evidence="12">Proteasome activator BLM10</fullName>
    </recommendedName>
</protein>
<accession>A0A9P7VCQ0</accession>
<dbReference type="Pfam" id="PF16547">
    <property type="entry name" value="BLM10_N"/>
    <property type="match status" value="1"/>
</dbReference>
<keyword evidence="11" id="KW-1185">Reference proteome</keyword>
<dbReference type="OrthoDB" id="17907at2759"/>
<comment type="similarity">
    <text evidence="1">Belongs to the BLM10 family.</text>
</comment>
<comment type="caution">
    <text evidence="10">The sequence shown here is derived from an EMBL/GenBank/DDBJ whole genome shotgun (WGS) entry which is preliminary data.</text>
</comment>
<feature type="compositionally biased region" description="Basic and acidic residues" evidence="6">
    <location>
        <begin position="1"/>
        <end position="13"/>
    </location>
</feature>
<feature type="compositionally biased region" description="Polar residues" evidence="6">
    <location>
        <begin position="25"/>
        <end position="38"/>
    </location>
</feature>
<dbReference type="GO" id="GO:0010499">
    <property type="term" value="P:proteasomal ubiquitin-independent protein catabolic process"/>
    <property type="evidence" value="ECO:0007669"/>
    <property type="project" value="TreeGrafter"/>
</dbReference>
<dbReference type="InterPro" id="IPR035309">
    <property type="entry name" value="PSME4"/>
</dbReference>
<dbReference type="RefSeq" id="XP_043050989.1">
    <property type="nucleotide sequence ID" value="XM_043193937.1"/>
</dbReference>
<gene>
    <name evidence="10" type="ORF">KQ657_003206</name>
</gene>
<evidence type="ECO:0000256" key="6">
    <source>
        <dbReference type="SAM" id="MobiDB-lite"/>
    </source>
</evidence>
<evidence type="ECO:0000259" key="7">
    <source>
        <dbReference type="Pfam" id="PF11919"/>
    </source>
</evidence>
<sequence length="2215" mass="252593">MSQDNKPESDDGSSKLLKVPKPDLGSSTINNNIDSKNGSQGGEEDLGQYDLRSFTPITRQKIENVSSSKTLLSYTFLETSREKHYNLDYPNDTERLESLQLDPTSRFYARRRKRTIDLKKLLPYKIEGPTEYARFLSHIVTHLYIAVKSLDLQGALSISAKDLAAIRDLAGISDVDLALETNLFELSESNQLQREDSFDMESEGYFIANDVDESGSDNDYENDDEGEEESVEQDDDMDSGGTFEDHSAGQIRKSPKSAATVSVKIWTQELMTWLKVKYDMPLSLRIALIKVYYAICTSRGQKLSLKIYANAFRELSKDTKLIKSQGLILPWKPIYHILHQMLHPVEKPSESLDSHLVMKILERASIFFPSEELPEIYSTIASYFSPRQAKWVSIVLRLLPLKFDEGGRESINDIRHYIPSIFNMWVQFDDSSNFSGFLATVADAALNELNDNPKSVSYLKLGEYGLFTETEMRYMFTYLLNGLLINKSKYGSQVINHVLSVVGAIVLSITSNNSNSNNEMSPIISFIQSLLNSIETFVHPTNSGSWSVHIAEMISNLVHWVHKRYNREREVDGKCYDIPNEYKLDDKTINQFIEIVLPIVRIGLHSKHDQATRLYIPCLDSLAHMNSELVLENVLLDIYDSLDSVISNHRIFLALRIISMLARYFATTPIYRVHLTRIMLMVVPGIDSNDLTKTGHTVDLLTTIAAFVPIYDLTNGTGDINVAMMYTEMHLESLRTNLYLKASSKPIVKFETTEESELEALKNSTVAFPTIMERVLERYFILLQNLPDMTHATEVDVQLVDALPRLFSLVTEASSDEIFRAMRSQIFKFVFENTIHSVDSSVASLCGEVIRREPLYFKTICPQFLDKIREALADVSGDAHNVLEVSPRDQPFVWYMSIFIDMTAEANGHILDCGKELTDLSLEVMLNIRGYGTSFYAAHLTAGVLRALTQIKIKEARLISPAFTARENVSALCWGGFLLDEYRFSKENLSFDWFVPEQKHITFAIDFFSSHVKAALEFFTKTISSYDASVNSVKKQQIVNHIRGHLFYLGFSISGMSSLFDPSFEENIPSLTAHESQTLKSRLVLLQEIRNMEGQLSFEDLQIEDLQANFKQIVSNLENVELDQANNLSPSNSYDVKMSSTEEISDKSSSSTEILKEGNETAHAFSPTPQLSLDLGDQDLNSTSSVDGSRSETPSKVEEDEFNINPGMTFRQRKLYSSNYFFGDDLETRRANPQYIRLHKIRHLIGRSLHLINKFLTANFMDNDKLMCIFLLILRVWFIDVGSSRVFHASDSKTKFTHMKYLLNLDDIRKPFTRLGFARRLEAYQQLRVSLHATSRTQTKLDRILLEDILKLSTSTYDTVSGSAINAILDIMKRTSGSYSLIVRSMFKFFSKAIEDKDSKKISSILRVFKMKRLNVRIQNDCFNVEKFVTLLHKSLSVDDIEVDDLVDTLLRGVEENVTPPSEVCIIDENAVDAIRPSDSKIDLEIKAVTIAKEKKRKLFVSKLIQFQEKLVSLAKSYKHWRILNSCLSSVAMLQQSSEIPLNSSVIELFAESSFSEYAFISLVSLKGISNAVLRIQVKERYGKDIRNYMDFDSLRRDFSIVNTEMVDGKLYSEKFRDELNNETPNYFIDAEGGKGWLFWGKSMTVGHNERSFPSTISLEDRMTMEVLNKFITKKWLIYIIQLGIADNESASSFFSDDVDAIGSLIFLISNDIIKSLTYQEILECIDELYVKDDNASHINLFQIIAGLLLADSFTKPEYISIRDDFLVKFLTKVLEQDLNPGNANIWGSFSTWLTFQMDCRRIKRVMDVFLKFRVDSHTNYPVRDTIRLRYLTEMYLSKSFSQSNECEELLQMCLENISVDYLDLRTGIGNLMCDLVVAYPRDTYGNAEKYIESVNSNDLSFYKSSAPKGLVDVTRKAFDKVLEMYPSVEHLAPQEIVKSQFFYGAQTLLVWIEVAMRFTRSPIRDLLVSHVMPLLNLLIGMKEVCQIGNLDPLRVVIKLSKVRFSPPELELILQMVEKYFNGTLNSVQTLILGEFTVVLIFKNLFLLTDEQRNRFFEMTNQRLYHDVPIIREAAGAILSGIIHMSPPKQGAQFIAKCTKDYTKKLDTIRKKYRKQGFKNIPSQEMNQLHGVTLGLGALINAYPYVSPPPQWMPKVMSILATKCAGLPGIVGKSAKNTFSTIRKTRQDTWHIDSKVFTPEQMESMEGVLWTSYYV</sequence>
<dbReference type="GO" id="GO:0016504">
    <property type="term" value="F:peptidase activator activity"/>
    <property type="evidence" value="ECO:0007669"/>
    <property type="project" value="InterPro"/>
</dbReference>
<evidence type="ECO:0000256" key="2">
    <source>
        <dbReference type="ARBA" id="ARBA00022737"/>
    </source>
</evidence>
<dbReference type="InterPro" id="IPR032372">
    <property type="entry name" value="Blm10_N"/>
</dbReference>
<evidence type="ECO:0008006" key="12">
    <source>
        <dbReference type="Google" id="ProtNLM"/>
    </source>
</evidence>
<dbReference type="InterPro" id="IPR032430">
    <property type="entry name" value="Blm10_mid"/>
</dbReference>
<evidence type="ECO:0000256" key="3">
    <source>
        <dbReference type="ARBA" id="ARBA00022763"/>
    </source>
</evidence>
<dbReference type="Pfam" id="PF11919">
    <property type="entry name" value="PSME4_C"/>
    <property type="match status" value="1"/>
</dbReference>
<reference evidence="10" key="1">
    <citation type="submission" date="2021-03" db="EMBL/GenBank/DDBJ databases">
        <authorList>
            <person name="Palmer J.M."/>
        </authorList>
    </citation>
    <scope>NUCLEOTIDE SEQUENCE</scope>
    <source>
        <strain evidence="10">ARV_011</strain>
    </source>
</reference>
<dbReference type="GeneID" id="66116580"/>
<evidence type="ECO:0000256" key="5">
    <source>
        <dbReference type="SAM" id="Coils"/>
    </source>
</evidence>
<feature type="compositionally biased region" description="Acidic residues" evidence="6">
    <location>
        <begin position="210"/>
        <end position="238"/>
    </location>
</feature>
<organism evidence="10 11">
    <name type="scientific">Scheffersomyces spartinae</name>
    <dbReference type="NCBI Taxonomy" id="45513"/>
    <lineage>
        <taxon>Eukaryota</taxon>
        <taxon>Fungi</taxon>
        <taxon>Dikarya</taxon>
        <taxon>Ascomycota</taxon>
        <taxon>Saccharomycotina</taxon>
        <taxon>Pichiomycetes</taxon>
        <taxon>Debaryomycetaceae</taxon>
        <taxon>Scheffersomyces</taxon>
    </lineage>
</organism>
<keyword evidence="5" id="KW-0175">Coiled coil</keyword>
<dbReference type="InterPro" id="IPR021843">
    <property type="entry name" value="PSME4_C"/>
</dbReference>
<feature type="domain" description="Proteasome activator Blm10 N-terminal" evidence="9">
    <location>
        <begin position="78"/>
        <end position="154"/>
    </location>
</feature>
<feature type="compositionally biased region" description="Low complexity" evidence="6">
    <location>
        <begin position="1139"/>
        <end position="1153"/>
    </location>
</feature>
<dbReference type="EMBL" id="JAHMUF010000003">
    <property type="protein sequence ID" value="KAG7195444.1"/>
    <property type="molecule type" value="Genomic_DNA"/>
</dbReference>
<evidence type="ECO:0000256" key="4">
    <source>
        <dbReference type="ARBA" id="ARBA00023204"/>
    </source>
</evidence>
<dbReference type="GO" id="GO:0005829">
    <property type="term" value="C:cytosol"/>
    <property type="evidence" value="ECO:0007669"/>
    <property type="project" value="TreeGrafter"/>
</dbReference>
<evidence type="ECO:0000259" key="8">
    <source>
        <dbReference type="Pfam" id="PF16507"/>
    </source>
</evidence>
<evidence type="ECO:0000259" key="9">
    <source>
        <dbReference type="Pfam" id="PF16547"/>
    </source>
</evidence>
<feature type="compositionally biased region" description="Polar residues" evidence="6">
    <location>
        <begin position="1179"/>
        <end position="1188"/>
    </location>
</feature>
<feature type="coiled-coil region" evidence="5">
    <location>
        <begin position="1089"/>
        <end position="1123"/>
    </location>
</feature>
<keyword evidence="4" id="KW-0234">DNA repair</keyword>
<evidence type="ECO:0000256" key="1">
    <source>
        <dbReference type="ARBA" id="ARBA00005739"/>
    </source>
</evidence>
<dbReference type="Proteomes" id="UP000790833">
    <property type="component" value="Unassembled WGS sequence"/>
</dbReference>
<feature type="region of interest" description="Disordered" evidence="6">
    <location>
        <begin position="210"/>
        <end position="255"/>
    </location>
</feature>
<dbReference type="Pfam" id="PF16507">
    <property type="entry name" value="HEAT_PSME4_mid"/>
    <property type="match status" value="1"/>
</dbReference>